<proteinExistence type="predicted"/>
<name>A0A9Q9SNC9_9BURK</name>
<dbReference type="EMBL" id="CABVPX010000028">
    <property type="protein sequence ID" value="VWC17098.1"/>
    <property type="molecule type" value="Genomic_DNA"/>
</dbReference>
<dbReference type="EMBL" id="CP109823">
    <property type="protein sequence ID" value="XAE53580.1"/>
    <property type="molecule type" value="Genomic_DNA"/>
</dbReference>
<feature type="domain" description="Isochorismatase-like" evidence="2">
    <location>
        <begin position="13"/>
        <end position="199"/>
    </location>
</feature>
<dbReference type="PANTHER" id="PTHR43540">
    <property type="entry name" value="PEROXYUREIDOACRYLATE/UREIDOACRYLATE AMIDOHYDROLASE-RELATED"/>
    <property type="match status" value="1"/>
</dbReference>
<sequence>MNAATLSTPFARTAVIALHYQNDVIDPRGKIRVGFDTDQPGRAAVLDAAGALLAGARAHGLPIVHVRIAFREDYADLPRNAPVFVRTAELGALRDGSWGAQFYPALEPDPARALDHVVHHQCTSGFIGTPLERLLAAHDVRHLIVAGVATHSTVEMTARHAADLGYRVTVAADACACADRRQHDASLESMRLIAAISSVAELFGPASKTEGA</sequence>
<dbReference type="CDD" id="cd00431">
    <property type="entry name" value="cysteine_hydrolases"/>
    <property type="match status" value="1"/>
</dbReference>
<evidence type="ECO:0000256" key="1">
    <source>
        <dbReference type="ARBA" id="ARBA00022801"/>
    </source>
</evidence>
<dbReference type="InterPro" id="IPR050272">
    <property type="entry name" value="Isochorismatase-like_hydrls"/>
</dbReference>
<dbReference type="SUPFAM" id="SSF52499">
    <property type="entry name" value="Isochorismatase-like hydrolases"/>
    <property type="match status" value="1"/>
</dbReference>
<keyword evidence="1 4" id="KW-0378">Hydrolase</keyword>
<dbReference type="Pfam" id="PF00857">
    <property type="entry name" value="Isochorismatase"/>
    <property type="match status" value="1"/>
</dbReference>
<accession>A0A9Q9SNC9</accession>
<dbReference type="Proteomes" id="UP000494172">
    <property type="component" value="Unassembled WGS sequence"/>
</dbReference>
<dbReference type="RefSeq" id="WP_174993910.1">
    <property type="nucleotide sequence ID" value="NZ_CABVPX010000028.1"/>
</dbReference>
<evidence type="ECO:0000313" key="6">
    <source>
        <dbReference type="Proteomes" id="UP001448498"/>
    </source>
</evidence>
<reference evidence="3 5" key="1">
    <citation type="submission" date="2019-09" db="EMBL/GenBank/DDBJ databases">
        <authorList>
            <person name="Depoorter E."/>
        </authorList>
    </citation>
    <scope>NUCLEOTIDE SEQUENCE [LARGE SCALE GENOMIC DNA]</scope>
    <source>
        <strain evidence="3">LMG 24066</strain>
    </source>
</reference>
<reference evidence="4 6" key="2">
    <citation type="submission" date="2022-10" db="EMBL/GenBank/DDBJ databases">
        <title>Genomic of Burkholderia cepacia PN-1.</title>
        <authorList>
            <person name="Yang Y."/>
            <person name="Guan H."/>
            <person name="Huang J."/>
        </authorList>
    </citation>
    <scope>NUCLEOTIDE SEQUENCE [LARGE SCALE GENOMIC DNA]</scope>
    <source>
        <strain evidence="4 6">PN-1</strain>
    </source>
</reference>
<protein>
    <submittedName>
        <fullName evidence="4">Cysteine hydrolase</fullName>
    </submittedName>
    <submittedName>
        <fullName evidence="3">Isochorismatase</fullName>
    </submittedName>
</protein>
<keyword evidence="6" id="KW-1185">Reference proteome</keyword>
<evidence type="ECO:0000313" key="5">
    <source>
        <dbReference type="Proteomes" id="UP000494172"/>
    </source>
</evidence>
<gene>
    <name evidence="3" type="ORF">BAR24066_05602</name>
    <name evidence="4" type="ORF">OHZ10_33665</name>
</gene>
<evidence type="ECO:0000313" key="4">
    <source>
        <dbReference type="EMBL" id="XAE53580.1"/>
    </source>
</evidence>
<dbReference type="AlphaFoldDB" id="A0A9Q9SNC9"/>
<evidence type="ECO:0000259" key="2">
    <source>
        <dbReference type="Pfam" id="PF00857"/>
    </source>
</evidence>
<dbReference type="GO" id="GO:0016787">
    <property type="term" value="F:hydrolase activity"/>
    <property type="evidence" value="ECO:0007669"/>
    <property type="project" value="UniProtKB-KW"/>
</dbReference>
<dbReference type="Gene3D" id="3.40.50.850">
    <property type="entry name" value="Isochorismatase-like"/>
    <property type="match status" value="1"/>
</dbReference>
<dbReference type="Proteomes" id="UP001448498">
    <property type="component" value="Chromosome 2"/>
</dbReference>
<evidence type="ECO:0000313" key="3">
    <source>
        <dbReference type="EMBL" id="VWC17098.1"/>
    </source>
</evidence>
<dbReference type="InterPro" id="IPR036380">
    <property type="entry name" value="Isochorismatase-like_sf"/>
</dbReference>
<organism evidence="3 5">
    <name type="scientific">Burkholderia arboris</name>
    <dbReference type="NCBI Taxonomy" id="488730"/>
    <lineage>
        <taxon>Bacteria</taxon>
        <taxon>Pseudomonadati</taxon>
        <taxon>Pseudomonadota</taxon>
        <taxon>Betaproteobacteria</taxon>
        <taxon>Burkholderiales</taxon>
        <taxon>Burkholderiaceae</taxon>
        <taxon>Burkholderia</taxon>
        <taxon>Burkholderia cepacia complex</taxon>
    </lineage>
</organism>
<dbReference type="InterPro" id="IPR000868">
    <property type="entry name" value="Isochorismatase-like_dom"/>
</dbReference>